<keyword evidence="3" id="KW-1185">Reference proteome</keyword>
<sequence>MSLSGSREGTPDGMRCPFTARLAIFLILATTGTEGNARERALDGRKLGFRGRREEHGYQQRQVKGKGMKTPICVNDQHSSCS</sequence>
<name>A0ABP1BEA2_9BRYO</name>
<dbReference type="EMBL" id="OZ023704">
    <property type="protein sequence ID" value="CAK9873614.1"/>
    <property type="molecule type" value="Genomic_DNA"/>
</dbReference>
<accession>A0ABP1BEA2</accession>
<protein>
    <recommendedName>
        <fullName evidence="4">Secreted protein</fullName>
    </recommendedName>
</protein>
<evidence type="ECO:0000313" key="3">
    <source>
        <dbReference type="Proteomes" id="UP001497522"/>
    </source>
</evidence>
<gene>
    <name evidence="2" type="ORF">CSSPJE1EN2_LOCUS16086</name>
</gene>
<organism evidence="2 3">
    <name type="scientific">Sphagnum jensenii</name>
    <dbReference type="NCBI Taxonomy" id="128206"/>
    <lineage>
        <taxon>Eukaryota</taxon>
        <taxon>Viridiplantae</taxon>
        <taxon>Streptophyta</taxon>
        <taxon>Embryophyta</taxon>
        <taxon>Bryophyta</taxon>
        <taxon>Sphagnophytina</taxon>
        <taxon>Sphagnopsida</taxon>
        <taxon>Sphagnales</taxon>
        <taxon>Sphagnaceae</taxon>
        <taxon>Sphagnum</taxon>
    </lineage>
</organism>
<evidence type="ECO:0000313" key="2">
    <source>
        <dbReference type="EMBL" id="CAK9873614.1"/>
    </source>
</evidence>
<proteinExistence type="predicted"/>
<evidence type="ECO:0000256" key="1">
    <source>
        <dbReference type="SAM" id="MobiDB-lite"/>
    </source>
</evidence>
<reference evidence="2" key="1">
    <citation type="submission" date="2024-03" db="EMBL/GenBank/DDBJ databases">
        <authorList>
            <consortium name="ELIXIR-Norway"/>
            <consortium name="Elixir Norway"/>
        </authorList>
    </citation>
    <scope>NUCLEOTIDE SEQUENCE</scope>
</reference>
<feature type="region of interest" description="Disordered" evidence="1">
    <location>
        <begin position="52"/>
        <end position="82"/>
    </location>
</feature>
<evidence type="ECO:0008006" key="4">
    <source>
        <dbReference type="Google" id="ProtNLM"/>
    </source>
</evidence>
<dbReference type="Proteomes" id="UP001497522">
    <property type="component" value="Chromosome 3"/>
</dbReference>